<dbReference type="PRINTS" id="PR00385">
    <property type="entry name" value="P450"/>
</dbReference>
<dbReference type="InterPro" id="IPR002401">
    <property type="entry name" value="Cyt_P450_E_grp-I"/>
</dbReference>
<dbReference type="EMBL" id="JAFCMP010000390">
    <property type="protein sequence ID" value="KAG5180403.1"/>
    <property type="molecule type" value="Genomic_DNA"/>
</dbReference>
<keyword evidence="4" id="KW-0503">Monooxygenase</keyword>
<evidence type="ECO:0000256" key="3">
    <source>
        <dbReference type="PIRSR" id="PIRSR602401-1"/>
    </source>
</evidence>
<sequence>MLPRLLLLQQLLYRLSSYDRGSLHIMVDDWAEEYGDCYRLSLPAPGICVSDTPTIMAVLQQRPGTFSREAGLCEMVINFGFRGVFTARGEEWKRYRRLTAPHFSRPNVRNMVKYACDMAAKLCSNWAKHADSGEAFDCMAGCALYALDVGCLAVMGRDVGALDGARAGRDALRLKDVISARLCSPLPLYRLFRDDETEAAKKRFDSLVVGLIDEYRKQQEATATATGDAPAAAAAADAAIPAASSAVAAPNSNLLKHVLRATDPGSAAATDRSALTTAEMVGNVKTYMLAGSDTVGAGLSWLLYYVAAHADVQEGISAELLTEMAGAGGVNSEGLEDTLTWDQLERLEYLDAVVQETMRVRPLVPNIWTQAERDTAVAGVAIARGDSVIVNLRKPCRLDANFTDAAAFWPERWLIADGKRAPPEGVADFRHNKVVGSFGFGPRNCPGQVLAVVEIKVAIAFLVRAFTIGLAPGQGAPKEYEGLAMAPDAVRLVLQRRQ</sequence>
<dbReference type="OrthoDB" id="1470350at2759"/>
<evidence type="ECO:0000256" key="2">
    <source>
        <dbReference type="ARBA" id="ARBA00010617"/>
    </source>
</evidence>
<evidence type="ECO:0000256" key="1">
    <source>
        <dbReference type="ARBA" id="ARBA00001971"/>
    </source>
</evidence>
<dbReference type="GO" id="GO:0016705">
    <property type="term" value="F:oxidoreductase activity, acting on paired donors, with incorporation or reduction of molecular oxygen"/>
    <property type="evidence" value="ECO:0007669"/>
    <property type="project" value="InterPro"/>
</dbReference>
<dbReference type="PROSITE" id="PS00086">
    <property type="entry name" value="CYTOCHROME_P450"/>
    <property type="match status" value="1"/>
</dbReference>
<dbReference type="InterPro" id="IPR001128">
    <property type="entry name" value="Cyt_P450"/>
</dbReference>
<gene>
    <name evidence="5" type="ORF">JKP88DRAFT_323759</name>
</gene>
<comment type="cofactor">
    <cofactor evidence="1 3">
        <name>heme</name>
        <dbReference type="ChEBI" id="CHEBI:30413"/>
    </cofactor>
</comment>
<dbReference type="PANTHER" id="PTHR24305">
    <property type="entry name" value="CYTOCHROME P450"/>
    <property type="match status" value="1"/>
</dbReference>
<keyword evidence="3 4" id="KW-0349">Heme</keyword>
<keyword evidence="6" id="KW-1185">Reference proteome</keyword>
<dbReference type="InterPro" id="IPR017972">
    <property type="entry name" value="Cyt_P450_CS"/>
</dbReference>
<dbReference type="SUPFAM" id="SSF48264">
    <property type="entry name" value="Cytochrome P450"/>
    <property type="match status" value="1"/>
</dbReference>
<comment type="similarity">
    <text evidence="2 4">Belongs to the cytochrome P450 family.</text>
</comment>
<dbReference type="Proteomes" id="UP000664859">
    <property type="component" value="Unassembled WGS sequence"/>
</dbReference>
<dbReference type="Gene3D" id="1.10.630.10">
    <property type="entry name" value="Cytochrome P450"/>
    <property type="match status" value="1"/>
</dbReference>
<dbReference type="GO" id="GO:0020037">
    <property type="term" value="F:heme binding"/>
    <property type="evidence" value="ECO:0007669"/>
    <property type="project" value="InterPro"/>
</dbReference>
<dbReference type="InterPro" id="IPR036396">
    <property type="entry name" value="Cyt_P450_sf"/>
</dbReference>
<dbReference type="GO" id="GO:0005506">
    <property type="term" value="F:iron ion binding"/>
    <property type="evidence" value="ECO:0007669"/>
    <property type="project" value="InterPro"/>
</dbReference>
<organism evidence="5 6">
    <name type="scientific">Tribonema minus</name>
    <dbReference type="NCBI Taxonomy" id="303371"/>
    <lineage>
        <taxon>Eukaryota</taxon>
        <taxon>Sar</taxon>
        <taxon>Stramenopiles</taxon>
        <taxon>Ochrophyta</taxon>
        <taxon>PX clade</taxon>
        <taxon>Xanthophyceae</taxon>
        <taxon>Tribonematales</taxon>
        <taxon>Tribonemataceae</taxon>
        <taxon>Tribonema</taxon>
    </lineage>
</organism>
<dbReference type="InterPro" id="IPR050121">
    <property type="entry name" value="Cytochrome_P450_monoxygenase"/>
</dbReference>
<evidence type="ECO:0000256" key="4">
    <source>
        <dbReference type="RuleBase" id="RU000461"/>
    </source>
</evidence>
<evidence type="ECO:0000313" key="6">
    <source>
        <dbReference type="Proteomes" id="UP000664859"/>
    </source>
</evidence>
<proteinExistence type="inferred from homology"/>
<keyword evidence="3 4" id="KW-0408">Iron</keyword>
<reference evidence="5" key="1">
    <citation type="submission" date="2021-02" db="EMBL/GenBank/DDBJ databases">
        <title>First Annotated Genome of the Yellow-green Alga Tribonema minus.</title>
        <authorList>
            <person name="Mahan K.M."/>
        </authorList>
    </citation>
    <scope>NUCLEOTIDE SEQUENCE</scope>
    <source>
        <strain evidence="5">UTEX B ZZ1240</strain>
    </source>
</reference>
<comment type="caution">
    <text evidence="5">The sequence shown here is derived from an EMBL/GenBank/DDBJ whole genome shotgun (WGS) entry which is preliminary data.</text>
</comment>
<dbReference type="GO" id="GO:0004497">
    <property type="term" value="F:monooxygenase activity"/>
    <property type="evidence" value="ECO:0007669"/>
    <property type="project" value="UniProtKB-KW"/>
</dbReference>
<name>A0A835YTH9_9STRA</name>
<dbReference type="PANTHER" id="PTHR24305:SF166">
    <property type="entry name" value="CYTOCHROME P450 12A4, MITOCHONDRIAL-RELATED"/>
    <property type="match status" value="1"/>
</dbReference>
<dbReference type="AlphaFoldDB" id="A0A835YTH9"/>
<keyword evidence="3 4" id="KW-0479">Metal-binding</keyword>
<evidence type="ECO:0000313" key="5">
    <source>
        <dbReference type="EMBL" id="KAG5180403.1"/>
    </source>
</evidence>
<feature type="binding site" description="axial binding residue" evidence="3">
    <location>
        <position position="445"/>
    </location>
    <ligand>
        <name>heme</name>
        <dbReference type="ChEBI" id="CHEBI:30413"/>
    </ligand>
    <ligandPart>
        <name>Fe</name>
        <dbReference type="ChEBI" id="CHEBI:18248"/>
    </ligandPart>
</feature>
<protein>
    <submittedName>
        <fullName evidence="5">Cytochrome P450</fullName>
    </submittedName>
</protein>
<dbReference type="PRINTS" id="PR00463">
    <property type="entry name" value="EP450I"/>
</dbReference>
<dbReference type="Pfam" id="PF00067">
    <property type="entry name" value="p450"/>
    <property type="match status" value="1"/>
</dbReference>
<keyword evidence="4" id="KW-0560">Oxidoreductase</keyword>
<accession>A0A835YTH9</accession>